<reference evidence="1" key="1">
    <citation type="submission" date="2020-07" db="EMBL/GenBank/DDBJ databases">
        <authorList>
            <person name="Lin J."/>
        </authorList>
    </citation>
    <scope>NUCLEOTIDE SEQUENCE</scope>
</reference>
<accession>A0A6V7PNZ3</accession>
<dbReference type="AlphaFoldDB" id="A0A6V7PNZ3"/>
<name>A0A6V7PNZ3_ANACO</name>
<sequence>MIVDGAPADGREKICLGHFIEQVIDRMHTIRGCSFGDSSTSGHLYIRLGPVMTTELEVATVFDVEVVAAPKVGAVLVANPRPIEMNQNGSFVVSVVLIALVRSVHKSDRRICRDCTLIEERSVMAKR</sequence>
<protein>
    <submittedName>
        <fullName evidence="1">Uncharacterized protein</fullName>
    </submittedName>
</protein>
<evidence type="ECO:0000313" key="1">
    <source>
        <dbReference type="EMBL" id="CAD1832612.1"/>
    </source>
</evidence>
<proteinExistence type="predicted"/>
<organism evidence="1">
    <name type="scientific">Ananas comosus var. bracteatus</name>
    <name type="common">red pineapple</name>
    <dbReference type="NCBI Taxonomy" id="296719"/>
    <lineage>
        <taxon>Eukaryota</taxon>
        <taxon>Viridiplantae</taxon>
        <taxon>Streptophyta</taxon>
        <taxon>Embryophyta</taxon>
        <taxon>Tracheophyta</taxon>
        <taxon>Spermatophyta</taxon>
        <taxon>Magnoliopsida</taxon>
        <taxon>Liliopsida</taxon>
        <taxon>Poales</taxon>
        <taxon>Bromeliaceae</taxon>
        <taxon>Bromelioideae</taxon>
        <taxon>Ananas</taxon>
    </lineage>
</organism>
<dbReference type="EMBL" id="LR862150">
    <property type="protein sequence ID" value="CAD1832612.1"/>
    <property type="molecule type" value="Genomic_DNA"/>
</dbReference>
<gene>
    <name evidence="1" type="ORF">CB5_LOCUS15823</name>
</gene>